<dbReference type="AlphaFoldDB" id="A0ABD0PWA8"/>
<sequence length="222" mass="24769">LQTQSQMMFLVKHRKLSTPIHRLLEMGLRPPLILGGLVRPLVALISHPQEALPNQQHLASLRLGRLPQVPFHPAQAPRASFPEPLQPQVDTLQDRGYLDSSPPTLELQDSSPQCQVSSHQVGHPCHTQFLDSSPPHLGLHRAHIQMCLTHQDHLGLACTAQEALVPYHQMEAQDMEEECSLQYHQDPGVHPEGGSLPNLAHQEAMVQDPWAHTEGPQLQEEC</sequence>
<gene>
    <name evidence="2" type="ORF">M9458_027201</name>
</gene>
<protein>
    <submittedName>
        <fullName evidence="2">Uncharacterized protein</fullName>
    </submittedName>
</protein>
<feature type="compositionally biased region" description="Polar residues" evidence="1">
    <location>
        <begin position="101"/>
        <end position="119"/>
    </location>
</feature>
<evidence type="ECO:0000313" key="2">
    <source>
        <dbReference type="EMBL" id="KAL0178307.1"/>
    </source>
</evidence>
<evidence type="ECO:0000256" key="1">
    <source>
        <dbReference type="SAM" id="MobiDB-lite"/>
    </source>
</evidence>
<name>A0ABD0PWA8_CIRMR</name>
<proteinExistence type="predicted"/>
<feature type="region of interest" description="Disordered" evidence="1">
    <location>
        <begin position="93"/>
        <end position="119"/>
    </location>
</feature>
<organism evidence="2 3">
    <name type="scientific">Cirrhinus mrigala</name>
    <name type="common">Mrigala</name>
    <dbReference type="NCBI Taxonomy" id="683832"/>
    <lineage>
        <taxon>Eukaryota</taxon>
        <taxon>Metazoa</taxon>
        <taxon>Chordata</taxon>
        <taxon>Craniata</taxon>
        <taxon>Vertebrata</taxon>
        <taxon>Euteleostomi</taxon>
        <taxon>Actinopterygii</taxon>
        <taxon>Neopterygii</taxon>
        <taxon>Teleostei</taxon>
        <taxon>Ostariophysi</taxon>
        <taxon>Cypriniformes</taxon>
        <taxon>Cyprinidae</taxon>
        <taxon>Labeoninae</taxon>
        <taxon>Labeonini</taxon>
        <taxon>Cirrhinus</taxon>
    </lineage>
</organism>
<dbReference type="EMBL" id="JAMKFB020000013">
    <property type="protein sequence ID" value="KAL0178307.1"/>
    <property type="molecule type" value="Genomic_DNA"/>
</dbReference>
<evidence type="ECO:0000313" key="3">
    <source>
        <dbReference type="Proteomes" id="UP001529510"/>
    </source>
</evidence>
<feature type="non-terminal residue" evidence="2">
    <location>
        <position position="1"/>
    </location>
</feature>
<reference evidence="2 3" key="1">
    <citation type="submission" date="2024-05" db="EMBL/GenBank/DDBJ databases">
        <title>Genome sequencing and assembly of Indian major carp, Cirrhinus mrigala (Hamilton, 1822).</title>
        <authorList>
            <person name="Mohindra V."/>
            <person name="Chowdhury L.M."/>
            <person name="Lal K."/>
            <person name="Jena J.K."/>
        </authorList>
    </citation>
    <scope>NUCLEOTIDE SEQUENCE [LARGE SCALE GENOMIC DNA]</scope>
    <source>
        <strain evidence="2">CM1030</strain>
        <tissue evidence="2">Blood</tissue>
    </source>
</reference>
<dbReference type="Proteomes" id="UP001529510">
    <property type="component" value="Unassembled WGS sequence"/>
</dbReference>
<keyword evidence="3" id="KW-1185">Reference proteome</keyword>
<comment type="caution">
    <text evidence="2">The sequence shown here is derived from an EMBL/GenBank/DDBJ whole genome shotgun (WGS) entry which is preliminary data.</text>
</comment>
<accession>A0ABD0PWA8</accession>
<feature type="non-terminal residue" evidence="2">
    <location>
        <position position="222"/>
    </location>
</feature>